<feature type="signal peptide" evidence="9">
    <location>
        <begin position="1"/>
        <end position="19"/>
    </location>
</feature>
<dbReference type="InterPro" id="IPR001905">
    <property type="entry name" value="Ammonium_transpt"/>
</dbReference>
<comment type="subcellular location">
    <subcellularLocation>
        <location evidence="8">Cell membrane</location>
        <topology evidence="8">Multi-pass membrane protein</topology>
    </subcellularLocation>
    <subcellularLocation>
        <location evidence="1">Membrane</location>
        <topology evidence="1">Multi-pass membrane protein</topology>
    </subcellularLocation>
</comment>
<gene>
    <name evidence="11" type="ORF">HBR001_LOCUS9072</name>
</gene>
<proteinExistence type="inferred from homology"/>
<dbReference type="GO" id="GO:0008519">
    <property type="term" value="F:ammonium channel activity"/>
    <property type="evidence" value="ECO:0007669"/>
    <property type="project" value="InterPro"/>
</dbReference>
<dbReference type="PANTHER" id="PTHR43029:SF10">
    <property type="entry name" value="AMMONIUM TRANSPORTER MEP2"/>
    <property type="match status" value="1"/>
</dbReference>
<feature type="transmembrane region" description="Helical" evidence="8">
    <location>
        <begin position="231"/>
        <end position="253"/>
    </location>
</feature>
<feature type="transmembrane region" description="Helical" evidence="8">
    <location>
        <begin position="154"/>
        <end position="174"/>
    </location>
</feature>
<keyword evidence="9" id="KW-0732">Signal</keyword>
<feature type="transmembrane region" description="Helical" evidence="8">
    <location>
        <begin position="265"/>
        <end position="284"/>
    </location>
</feature>
<dbReference type="FunFam" id="1.10.3430.10:FF:000011">
    <property type="entry name" value="Ammonium transporter"/>
    <property type="match status" value="1"/>
</dbReference>
<keyword evidence="5 8" id="KW-1133">Transmembrane helix</keyword>
<dbReference type="Pfam" id="PF00909">
    <property type="entry name" value="Ammonium_transp"/>
    <property type="match status" value="1"/>
</dbReference>
<feature type="transmembrane region" description="Helical" evidence="8">
    <location>
        <begin position="348"/>
        <end position="368"/>
    </location>
</feature>
<feature type="transmembrane region" description="Helical" evidence="8">
    <location>
        <begin position="186"/>
        <end position="207"/>
    </location>
</feature>
<keyword evidence="12" id="KW-1185">Reference proteome</keyword>
<keyword evidence="6 8" id="KW-0472">Membrane</keyword>
<dbReference type="InterPro" id="IPR018047">
    <property type="entry name" value="Ammonium_transpt_CS"/>
</dbReference>
<feature type="chain" id="PRO_5043863721" description="Ammonium transporter" evidence="9">
    <location>
        <begin position="20"/>
        <end position="503"/>
    </location>
</feature>
<comment type="caution">
    <text evidence="11">The sequence shown here is derived from an EMBL/GenBank/DDBJ whole genome shotgun (WGS) entry which is preliminary data.</text>
</comment>
<feature type="transmembrane region" description="Helical" evidence="8">
    <location>
        <begin position="421"/>
        <end position="446"/>
    </location>
</feature>
<keyword evidence="3 8" id="KW-0813">Transport</keyword>
<protein>
    <recommendedName>
        <fullName evidence="8">Ammonium transporter</fullName>
    </recommendedName>
</protein>
<dbReference type="Gene3D" id="1.10.3430.10">
    <property type="entry name" value="Ammonium transporter AmtB like domains"/>
    <property type="match status" value="1"/>
</dbReference>
<dbReference type="EMBL" id="CANTFL010001475">
    <property type="protein sequence ID" value="CAI5742622.1"/>
    <property type="molecule type" value="Genomic_DNA"/>
</dbReference>
<evidence type="ECO:0000256" key="3">
    <source>
        <dbReference type="ARBA" id="ARBA00022448"/>
    </source>
</evidence>
<evidence type="ECO:0000256" key="2">
    <source>
        <dbReference type="ARBA" id="ARBA00005887"/>
    </source>
</evidence>
<dbReference type="GO" id="GO:0005886">
    <property type="term" value="C:plasma membrane"/>
    <property type="evidence" value="ECO:0007669"/>
    <property type="project" value="UniProtKB-SubCell"/>
</dbReference>
<organism evidence="11 12">
    <name type="scientific">Hyaloperonospora brassicae</name>
    <name type="common">Brassica downy mildew</name>
    <name type="synonym">Peronospora brassicae</name>
    <dbReference type="NCBI Taxonomy" id="162125"/>
    <lineage>
        <taxon>Eukaryota</taxon>
        <taxon>Sar</taxon>
        <taxon>Stramenopiles</taxon>
        <taxon>Oomycota</taxon>
        <taxon>Peronosporomycetes</taxon>
        <taxon>Peronosporales</taxon>
        <taxon>Peronosporaceae</taxon>
        <taxon>Hyaloperonospora</taxon>
    </lineage>
</organism>
<evidence type="ECO:0000256" key="4">
    <source>
        <dbReference type="ARBA" id="ARBA00022692"/>
    </source>
</evidence>
<dbReference type="PROSITE" id="PS01219">
    <property type="entry name" value="AMMONIUM_TRANSP"/>
    <property type="match status" value="1"/>
</dbReference>
<evidence type="ECO:0000313" key="12">
    <source>
        <dbReference type="Proteomes" id="UP001162031"/>
    </source>
</evidence>
<evidence type="ECO:0000256" key="9">
    <source>
        <dbReference type="SAM" id="SignalP"/>
    </source>
</evidence>
<dbReference type="Proteomes" id="UP001162031">
    <property type="component" value="Unassembled WGS sequence"/>
</dbReference>
<evidence type="ECO:0000256" key="6">
    <source>
        <dbReference type="ARBA" id="ARBA00023136"/>
    </source>
</evidence>
<feature type="domain" description="Ammonium transporter AmtB-like" evidence="10">
    <location>
        <begin position="72"/>
        <end position="473"/>
    </location>
</feature>
<comment type="similarity">
    <text evidence="2 8">Belongs to the ammonia transporter channel (TC 1.A.11.2) family.</text>
</comment>
<evidence type="ECO:0000259" key="10">
    <source>
        <dbReference type="Pfam" id="PF00909"/>
    </source>
</evidence>
<comment type="caution">
    <text evidence="8">Lacks conserved residue(s) required for the propagation of feature annotation.</text>
</comment>
<dbReference type="PANTHER" id="PTHR43029">
    <property type="entry name" value="AMMONIUM TRANSPORTER MEP2"/>
    <property type="match status" value="1"/>
</dbReference>
<evidence type="ECO:0000313" key="11">
    <source>
        <dbReference type="EMBL" id="CAI5742622.1"/>
    </source>
</evidence>
<feature type="transmembrane region" description="Helical" evidence="8">
    <location>
        <begin position="380"/>
        <end position="401"/>
    </location>
</feature>
<name>A0AAV0V0M8_HYABA</name>
<dbReference type="InterPro" id="IPR024041">
    <property type="entry name" value="NH4_transpt_AmtB-like_dom"/>
</dbReference>
<evidence type="ECO:0000256" key="7">
    <source>
        <dbReference type="ARBA" id="ARBA00023177"/>
    </source>
</evidence>
<dbReference type="AlphaFoldDB" id="A0AAV0V0M8"/>
<sequence>MTWHARVVLCTVLIAVTFGTLLTTAQSPAGETVSCLPSQYVDPTTSKCVGYASPGEKAEADYDQVLDPGNTAWMLASSALVMIMTPGVAFFYAGLAGEEMASNTIMMSFVSMALVSIQFWAFGYSAAFSSNGVFAWVGYKNVGQTPSGTYGTGIPHILFALFQTQFAMISPALLSGGIVGRMKFGSYLLFIFLWTSLVYDPLAHWMWSLELDSSWTVTAMGWEAKMGSIDFAGGTVIHVSSGFGALAAALMVGKRYNHDEPVKPHNVPLVMIGATLLWFGWFGFNGGSQAAADGIAATAAINTHLASSAGFLTWVALEFAMFKKFDPCGAVSGAISGLVSITPACGYVYPWAAIIFGVSGAATGFGAIQMKKYLRYDDTLDSFAIHGCVGVLGGLLTGLFATSDVNPNIEGGAFYGHGMLFVHQLISQCVAAAYSFVVTLIILFLLKLTIGLRVDEDKEVNGIDLTYHGGGAYDYRPQDCLAKTTRRPSSEFAFMGAPALAPL</sequence>
<evidence type="ECO:0000256" key="5">
    <source>
        <dbReference type="ARBA" id="ARBA00022989"/>
    </source>
</evidence>
<keyword evidence="7 8" id="KW-0924">Ammonia transport</keyword>
<reference evidence="11" key="1">
    <citation type="submission" date="2022-12" db="EMBL/GenBank/DDBJ databases">
        <authorList>
            <person name="Webb A."/>
        </authorList>
    </citation>
    <scope>NUCLEOTIDE SEQUENCE</scope>
    <source>
        <strain evidence="11">Hp1</strain>
    </source>
</reference>
<accession>A0AAV0V0M8</accession>
<evidence type="ECO:0000256" key="1">
    <source>
        <dbReference type="ARBA" id="ARBA00004141"/>
    </source>
</evidence>
<feature type="transmembrane region" description="Helical" evidence="8">
    <location>
        <begin position="105"/>
        <end position="127"/>
    </location>
</feature>
<evidence type="ECO:0000256" key="8">
    <source>
        <dbReference type="RuleBase" id="RU362002"/>
    </source>
</evidence>
<dbReference type="InterPro" id="IPR029020">
    <property type="entry name" value="Ammonium/urea_transptr"/>
</dbReference>
<keyword evidence="4 8" id="KW-0812">Transmembrane</keyword>
<dbReference type="NCBIfam" id="TIGR00836">
    <property type="entry name" value="amt"/>
    <property type="match status" value="1"/>
</dbReference>
<feature type="transmembrane region" description="Helical" evidence="8">
    <location>
        <begin position="72"/>
        <end position="93"/>
    </location>
</feature>
<dbReference type="SUPFAM" id="SSF111352">
    <property type="entry name" value="Ammonium transporter"/>
    <property type="match status" value="1"/>
</dbReference>